<keyword evidence="5" id="KW-1185">Reference proteome</keyword>
<feature type="region of interest" description="Disordered" evidence="1">
    <location>
        <begin position="107"/>
        <end position="183"/>
    </location>
</feature>
<feature type="compositionally biased region" description="Basic residues" evidence="1">
    <location>
        <begin position="227"/>
        <end position="241"/>
    </location>
</feature>
<protein>
    <submittedName>
        <fullName evidence="4">Uncharacterized protein</fullName>
    </submittedName>
</protein>
<accession>A0ABS3HPI4</accession>
<feature type="chain" id="PRO_5046110325" evidence="3">
    <location>
        <begin position="28"/>
        <end position="321"/>
    </location>
</feature>
<feature type="region of interest" description="Disordered" evidence="1">
    <location>
        <begin position="256"/>
        <end position="321"/>
    </location>
</feature>
<keyword evidence="2" id="KW-0472">Membrane</keyword>
<evidence type="ECO:0000313" key="5">
    <source>
        <dbReference type="Proteomes" id="UP000664857"/>
    </source>
</evidence>
<feature type="compositionally biased region" description="Acidic residues" evidence="1">
    <location>
        <begin position="271"/>
        <end position="281"/>
    </location>
</feature>
<feature type="transmembrane region" description="Helical" evidence="2">
    <location>
        <begin position="193"/>
        <end position="215"/>
    </location>
</feature>
<dbReference type="EMBL" id="JAFLVX010000004">
    <property type="protein sequence ID" value="MBO0475649.1"/>
    <property type="molecule type" value="Genomic_DNA"/>
</dbReference>
<reference evidence="4 5" key="1">
    <citation type="submission" date="2021-03" db="EMBL/GenBank/DDBJ databases">
        <title>Enterococcal diversity collection.</title>
        <authorList>
            <person name="Gilmore M.S."/>
            <person name="Schwartzman J."/>
            <person name="Van Tyne D."/>
            <person name="Martin M."/>
            <person name="Earl A.M."/>
            <person name="Manson A.L."/>
            <person name="Straub T."/>
            <person name="Salamzade R."/>
            <person name="Saavedra J."/>
            <person name="Lebreton F."/>
            <person name="Prichula J."/>
            <person name="Schaufler K."/>
            <person name="Gaca A."/>
            <person name="Sgardioli B."/>
            <person name="Wagenaar J."/>
            <person name="Strong T."/>
        </authorList>
    </citation>
    <scope>NUCLEOTIDE SEQUENCE [LARGE SCALE GENOMIC DNA]</scope>
    <source>
        <strain evidence="4 5">DIV0080</strain>
    </source>
</reference>
<evidence type="ECO:0000256" key="3">
    <source>
        <dbReference type="SAM" id="SignalP"/>
    </source>
</evidence>
<sequence length="321" mass="35873">MKKRMKRLSILGLMMLFLSLSPSIGFAEDGQLLYDLRYDEGKSVLYGKTKPNANVYINDLAGSIVADDKGEFEMPVPKGLKVSTVLMLDAEGDTSTDLRFNFEKNTIETEESSEASGQSSSNSSSNSSEKKKDEESKDSDKKDSSEKESKESSTTESSTKESSTTESSSKEVASISSESYNPEAEKTEKRSLIWLWTLLGVIAVLGSAIGGYFWYKKKLEKEEAKRASRKKRHSKSKGKRRRDLDDDFEEDLYASLKDTGKEDSNPTLSESLEELSSDELDLDKLIEAELQKKPSSSRHKKHRSSSGSSSSKKRKKKRSNK</sequence>
<feature type="region of interest" description="Disordered" evidence="1">
    <location>
        <begin position="222"/>
        <end position="244"/>
    </location>
</feature>
<feature type="compositionally biased region" description="Basic and acidic residues" evidence="1">
    <location>
        <begin position="282"/>
        <end position="292"/>
    </location>
</feature>
<feature type="signal peptide" evidence="3">
    <location>
        <begin position="1"/>
        <end position="27"/>
    </location>
</feature>
<gene>
    <name evidence="4" type="ORF">DOK76_01120</name>
</gene>
<organism evidence="4 5">
    <name type="scientific">Candidatus Vagococcus giribetii</name>
    <dbReference type="NCBI Taxonomy" id="2230876"/>
    <lineage>
        <taxon>Bacteria</taxon>
        <taxon>Bacillati</taxon>
        <taxon>Bacillota</taxon>
        <taxon>Bacilli</taxon>
        <taxon>Lactobacillales</taxon>
        <taxon>Enterococcaceae</taxon>
        <taxon>Vagococcus</taxon>
    </lineage>
</organism>
<feature type="compositionally biased region" description="Basic and acidic residues" evidence="1">
    <location>
        <begin position="128"/>
        <end position="153"/>
    </location>
</feature>
<feature type="compositionally biased region" description="Low complexity" evidence="1">
    <location>
        <begin position="114"/>
        <end position="127"/>
    </location>
</feature>
<dbReference type="Proteomes" id="UP000664857">
    <property type="component" value="Unassembled WGS sequence"/>
</dbReference>
<feature type="compositionally biased region" description="Basic residues" evidence="1">
    <location>
        <begin position="295"/>
        <end position="304"/>
    </location>
</feature>
<keyword evidence="2" id="KW-0812">Transmembrane</keyword>
<comment type="caution">
    <text evidence="4">The sequence shown here is derived from an EMBL/GenBank/DDBJ whole genome shotgun (WGS) entry which is preliminary data.</text>
</comment>
<evidence type="ECO:0000313" key="4">
    <source>
        <dbReference type="EMBL" id="MBO0475649.1"/>
    </source>
</evidence>
<dbReference type="RefSeq" id="WP_206964347.1">
    <property type="nucleotide sequence ID" value="NZ_JAFLVX010000004.1"/>
</dbReference>
<keyword evidence="3" id="KW-0732">Signal</keyword>
<keyword evidence="2" id="KW-1133">Transmembrane helix</keyword>
<evidence type="ECO:0000256" key="2">
    <source>
        <dbReference type="SAM" id="Phobius"/>
    </source>
</evidence>
<feature type="compositionally biased region" description="Low complexity" evidence="1">
    <location>
        <begin position="154"/>
        <end position="179"/>
    </location>
</feature>
<name>A0ABS3HPI4_9ENTE</name>
<proteinExistence type="predicted"/>
<evidence type="ECO:0000256" key="1">
    <source>
        <dbReference type="SAM" id="MobiDB-lite"/>
    </source>
</evidence>
<feature type="compositionally biased region" description="Basic residues" evidence="1">
    <location>
        <begin position="311"/>
        <end position="321"/>
    </location>
</feature>